<evidence type="ECO:0000313" key="3">
    <source>
        <dbReference type="Proteomes" id="UP000288215"/>
    </source>
</evidence>
<dbReference type="InterPro" id="IPR008173">
    <property type="entry name" value="Adenylyl_cyclase_CyaB"/>
</dbReference>
<reference evidence="2 3" key="1">
    <citation type="submission" date="2018-12" db="EMBL/GenBank/DDBJ databases">
        <title>The complete genome of the methanogenic archaea of the candidate phylum Verstraetearchaeota, obtained from the metagenome of underground thermal water.</title>
        <authorList>
            <person name="Kadnikov V.V."/>
            <person name="Mardanov A.V."/>
            <person name="Beletsky A.V."/>
            <person name="Karnachuk O.V."/>
            <person name="Ravin N.V."/>
        </authorList>
    </citation>
    <scope>NUCLEOTIDE SEQUENCE [LARGE SCALE GENOMIC DNA]</scope>
    <source>
        <strain evidence="2">Ch88</strain>
    </source>
</reference>
<dbReference type="Pfam" id="PF01928">
    <property type="entry name" value="CYTH"/>
    <property type="match status" value="1"/>
</dbReference>
<evidence type="ECO:0000313" key="2">
    <source>
        <dbReference type="EMBL" id="RWX73130.1"/>
    </source>
</evidence>
<organism evidence="2 3">
    <name type="scientific">Methanosuratincola subterraneus</name>
    <dbReference type="NCBI Taxonomy" id="2593994"/>
    <lineage>
        <taxon>Archaea</taxon>
        <taxon>Thermoproteota</taxon>
        <taxon>Methanosuratincolia</taxon>
        <taxon>Candidatus Methanomethylicales</taxon>
        <taxon>Candidatus Methanomethylicaceae</taxon>
        <taxon>Candidatus Methanosuratincola (ex Vanwonterghem et al. 2016)</taxon>
    </lineage>
</organism>
<protein>
    <submittedName>
        <fullName evidence="2">Adenylate cyclase</fullName>
    </submittedName>
</protein>
<dbReference type="InterPro" id="IPR033469">
    <property type="entry name" value="CYTH-like_dom_sf"/>
</dbReference>
<dbReference type="NCBIfam" id="TIGR00318">
    <property type="entry name" value="cyaB"/>
    <property type="match status" value="1"/>
</dbReference>
<dbReference type="Gene3D" id="2.40.320.10">
    <property type="entry name" value="Hypothetical Protein Pfu-838710-001"/>
    <property type="match status" value="1"/>
</dbReference>
<comment type="caution">
    <text evidence="2">The sequence shown here is derived from an EMBL/GenBank/DDBJ whole genome shotgun (WGS) entry which is preliminary data.</text>
</comment>
<dbReference type="EMBL" id="RXGA01000003">
    <property type="protein sequence ID" value="RWX73130.1"/>
    <property type="molecule type" value="Genomic_DNA"/>
</dbReference>
<dbReference type="PANTHER" id="PTHR21028:SF2">
    <property type="entry name" value="CYTH DOMAIN-CONTAINING PROTEIN"/>
    <property type="match status" value="1"/>
</dbReference>
<sequence>MSYEIEAKAQVDDASIVESRVRQSGGYLIGEKKQVDIYLSHPCRDMMAADEALRLRLEGGACVVTFKGARMKGSLKSREELEFSVGDWEKALEVFKRLGFKPGAKVCKVRREYRLLGANVAIDKVEGLGNFVEIEAPRIGNEMERSALVERVANLIGVDKDRLTTKSYVELLESRSSQRSDSM</sequence>
<name>A0A3S3S7E8_METS7</name>
<gene>
    <name evidence="2" type="ORF">Metus_1104</name>
</gene>
<dbReference type="AlphaFoldDB" id="A0A3S3S7E8"/>
<feature type="domain" description="CYTH" evidence="1">
    <location>
        <begin position="2"/>
        <end position="174"/>
    </location>
</feature>
<dbReference type="Proteomes" id="UP000288215">
    <property type="component" value="Unassembled WGS sequence"/>
</dbReference>
<evidence type="ECO:0000259" key="1">
    <source>
        <dbReference type="PROSITE" id="PS51707"/>
    </source>
</evidence>
<dbReference type="SMART" id="SM01118">
    <property type="entry name" value="CYTH"/>
    <property type="match status" value="1"/>
</dbReference>
<dbReference type="SUPFAM" id="SSF55154">
    <property type="entry name" value="CYTH-like phosphatases"/>
    <property type="match status" value="1"/>
</dbReference>
<dbReference type="PANTHER" id="PTHR21028">
    <property type="entry name" value="SI:CH211-156B7.4"/>
    <property type="match status" value="1"/>
</dbReference>
<dbReference type="InterPro" id="IPR023577">
    <property type="entry name" value="CYTH_domain"/>
</dbReference>
<dbReference type="PROSITE" id="PS51707">
    <property type="entry name" value="CYTH"/>
    <property type="match status" value="1"/>
</dbReference>
<proteinExistence type="predicted"/>
<dbReference type="CDD" id="cd07890">
    <property type="entry name" value="CYTH-like_AC_IV-like"/>
    <property type="match status" value="1"/>
</dbReference>
<accession>A0A3S3S7E8</accession>